<dbReference type="GO" id="GO:0015031">
    <property type="term" value="P:protein transport"/>
    <property type="evidence" value="ECO:0007669"/>
    <property type="project" value="InterPro"/>
</dbReference>
<dbReference type="NCBIfam" id="TIGR01843">
    <property type="entry name" value="type_I_hlyD"/>
    <property type="match status" value="1"/>
</dbReference>
<comment type="similarity">
    <text evidence="2 9">Belongs to the membrane fusion protein (MFP) (TC 8.A.1) family.</text>
</comment>
<dbReference type="PANTHER" id="PTHR30386:SF17">
    <property type="entry name" value="ALKALINE PROTEASE SECRETION PROTEIN APRE"/>
    <property type="match status" value="1"/>
</dbReference>
<evidence type="ECO:0000256" key="3">
    <source>
        <dbReference type="ARBA" id="ARBA00022448"/>
    </source>
</evidence>
<sequence length="448" mass="49286">MRSVPLSLSDSPADAEGDLQFRLKRILFGRTMIVLVVMLAGFLLWTIFAPLAGGAIASGQVVIDGERIPIQHQEGGLLDKISVREGDFVEQGQVLAVVKSKALTAKRNAATLNLFSLQVTEARLIAERDGEQNIAISADHIDEDLRGRAQDTIREAKDLLQKNNGLFETQMDTLSAQEAQTRSQLAGLLAQLQSLDEQITSLQDDMEAQRTLLEKGLTRLPAYRQYERQFAASKGQRKFTESEITRLEAALQEISSNRAAKMAEKNQRIASELTDTKSRITQAVEELSYLEDAFERSEIKSPIAGQVINVAYDAPGSIIPSGGQLMEIVPPDPKVVIEAHVAPKDVENLRAGNTAVLSFPGLSRREMPRITGRLTSLSDDVIVDPNAGKPYYLARVEVPFEDEHVSHALELVRPGMPVEVTLVTKSRTLAEYLIEPIAESYSKAFVSN</sequence>
<dbReference type="InterPro" id="IPR010129">
    <property type="entry name" value="T1SS_HlyD"/>
</dbReference>
<dbReference type="InterPro" id="IPR058982">
    <property type="entry name" value="Beta-barrel_AprE"/>
</dbReference>
<dbReference type="RefSeq" id="WP_035582088.1">
    <property type="nucleotide sequence ID" value="NZ_ARYJ01000006.1"/>
</dbReference>
<evidence type="ECO:0000313" key="13">
    <source>
        <dbReference type="EMBL" id="KCZ88101.1"/>
    </source>
</evidence>
<dbReference type="PANTHER" id="PTHR30386">
    <property type="entry name" value="MEMBRANE FUSION SUBUNIT OF EMRAB-TOLC MULTIDRUG EFFLUX PUMP"/>
    <property type="match status" value="1"/>
</dbReference>
<keyword evidence="6 9" id="KW-0812">Transmembrane</keyword>
<dbReference type="PATRIC" id="fig|1280952.3.peg.2193"/>
<evidence type="ECO:0000256" key="4">
    <source>
        <dbReference type="ARBA" id="ARBA00022475"/>
    </source>
</evidence>
<dbReference type="Proteomes" id="UP000024816">
    <property type="component" value="Unassembled WGS sequence"/>
</dbReference>
<gene>
    <name evidence="13" type="ORF">HJA_10980</name>
</gene>
<dbReference type="Gene3D" id="2.40.50.100">
    <property type="match status" value="1"/>
</dbReference>
<dbReference type="InterPro" id="IPR011055">
    <property type="entry name" value="Dup_hybrid_motif"/>
</dbReference>
<keyword evidence="3 9" id="KW-0813">Transport</keyword>
<keyword evidence="5 9" id="KW-0997">Cell inner membrane</keyword>
<keyword evidence="4 9" id="KW-1003">Cell membrane</keyword>
<evidence type="ECO:0000313" key="14">
    <source>
        <dbReference type="Proteomes" id="UP000024816"/>
    </source>
</evidence>
<organism evidence="13 14">
    <name type="scientific">Hyphomonas jannaschiana VP2</name>
    <dbReference type="NCBI Taxonomy" id="1280952"/>
    <lineage>
        <taxon>Bacteria</taxon>
        <taxon>Pseudomonadati</taxon>
        <taxon>Pseudomonadota</taxon>
        <taxon>Alphaproteobacteria</taxon>
        <taxon>Hyphomonadales</taxon>
        <taxon>Hyphomonadaceae</taxon>
        <taxon>Hyphomonas</taxon>
    </lineage>
</organism>
<dbReference type="AlphaFoldDB" id="A0A059FC35"/>
<dbReference type="Gene3D" id="2.40.30.170">
    <property type="match status" value="1"/>
</dbReference>
<dbReference type="InterPro" id="IPR050739">
    <property type="entry name" value="MFP"/>
</dbReference>
<evidence type="ECO:0000256" key="8">
    <source>
        <dbReference type="ARBA" id="ARBA00023136"/>
    </source>
</evidence>
<dbReference type="GO" id="GO:0005886">
    <property type="term" value="C:plasma membrane"/>
    <property type="evidence" value="ECO:0007669"/>
    <property type="project" value="UniProtKB-SubCell"/>
</dbReference>
<reference evidence="13 14" key="1">
    <citation type="journal article" date="2014" name="Antonie Van Leeuwenhoek">
        <title>Hyphomonas beringensis sp. nov. and Hyphomonas chukchiensis sp. nov., isolated from surface seawater of the Bering Sea and Chukchi Sea.</title>
        <authorList>
            <person name="Li C."/>
            <person name="Lai Q."/>
            <person name="Li G."/>
            <person name="Dong C."/>
            <person name="Wang J."/>
            <person name="Liao Y."/>
            <person name="Shao Z."/>
        </authorList>
    </citation>
    <scope>NUCLEOTIDE SEQUENCE [LARGE SCALE GENOMIC DNA]</scope>
    <source>
        <strain evidence="13 14">VP2</strain>
    </source>
</reference>
<protein>
    <recommendedName>
        <fullName evidence="9">Membrane fusion protein (MFP) family protein</fullName>
    </recommendedName>
</protein>
<evidence type="ECO:0000256" key="6">
    <source>
        <dbReference type="ARBA" id="ARBA00022692"/>
    </source>
</evidence>
<evidence type="ECO:0000259" key="12">
    <source>
        <dbReference type="Pfam" id="PF26002"/>
    </source>
</evidence>
<keyword evidence="10" id="KW-0175">Coiled coil</keyword>
<evidence type="ECO:0000256" key="5">
    <source>
        <dbReference type="ARBA" id="ARBA00022519"/>
    </source>
</evidence>
<feature type="coiled-coil region" evidence="10">
    <location>
        <begin position="237"/>
        <end position="264"/>
    </location>
</feature>
<proteinExistence type="inferred from homology"/>
<dbReference type="EMBL" id="ARYJ01000006">
    <property type="protein sequence ID" value="KCZ88101.1"/>
    <property type="molecule type" value="Genomic_DNA"/>
</dbReference>
<dbReference type="eggNOG" id="COG0845">
    <property type="taxonomic scope" value="Bacteria"/>
</dbReference>
<feature type="coiled-coil region" evidence="10">
    <location>
        <begin position="185"/>
        <end position="212"/>
    </location>
</feature>
<feature type="domain" description="AprE-like beta-barrel" evidence="12">
    <location>
        <begin position="336"/>
        <end position="424"/>
    </location>
</feature>
<dbReference type="SUPFAM" id="SSF51261">
    <property type="entry name" value="Duplicated hybrid motif"/>
    <property type="match status" value="1"/>
</dbReference>
<dbReference type="InterPro" id="IPR058781">
    <property type="entry name" value="HH_AprE-like"/>
</dbReference>
<comment type="caution">
    <text evidence="13">The sequence shown here is derived from an EMBL/GenBank/DDBJ whole genome shotgun (WGS) entry which is preliminary data.</text>
</comment>
<dbReference type="CDD" id="cd12797">
    <property type="entry name" value="M23_peptidase"/>
    <property type="match status" value="1"/>
</dbReference>
<keyword evidence="8 9" id="KW-0472">Membrane</keyword>
<evidence type="ECO:0000259" key="11">
    <source>
        <dbReference type="Pfam" id="PF25994"/>
    </source>
</evidence>
<keyword evidence="7 9" id="KW-1133">Transmembrane helix</keyword>
<evidence type="ECO:0000256" key="2">
    <source>
        <dbReference type="ARBA" id="ARBA00009477"/>
    </source>
</evidence>
<evidence type="ECO:0000256" key="9">
    <source>
        <dbReference type="RuleBase" id="RU365093"/>
    </source>
</evidence>
<feature type="transmembrane region" description="Helical" evidence="9">
    <location>
        <begin position="27"/>
        <end position="48"/>
    </location>
</feature>
<dbReference type="Pfam" id="PF25994">
    <property type="entry name" value="HH_AprE"/>
    <property type="match status" value="1"/>
</dbReference>
<dbReference type="PRINTS" id="PR01490">
    <property type="entry name" value="RTXTOXIND"/>
</dbReference>
<evidence type="ECO:0000256" key="7">
    <source>
        <dbReference type="ARBA" id="ARBA00022989"/>
    </source>
</evidence>
<name>A0A059FC35_9PROT</name>
<dbReference type="OrthoDB" id="9810980at2"/>
<evidence type="ECO:0000256" key="1">
    <source>
        <dbReference type="ARBA" id="ARBA00004377"/>
    </source>
</evidence>
<dbReference type="Pfam" id="PF26002">
    <property type="entry name" value="Beta-barrel_AprE"/>
    <property type="match status" value="1"/>
</dbReference>
<comment type="subcellular location">
    <subcellularLocation>
        <location evidence="1 9">Cell inner membrane</location>
        <topology evidence="1 9">Single-pass membrane protein</topology>
    </subcellularLocation>
</comment>
<feature type="domain" description="AprE-like long alpha-helical hairpin" evidence="11">
    <location>
        <begin position="105"/>
        <end position="292"/>
    </location>
</feature>
<evidence type="ECO:0000256" key="10">
    <source>
        <dbReference type="SAM" id="Coils"/>
    </source>
</evidence>
<accession>A0A059FC35</accession>
<dbReference type="STRING" id="1280952.HJA_10980"/>
<keyword evidence="14" id="KW-1185">Reference proteome</keyword>